<dbReference type="Pfam" id="PF01548">
    <property type="entry name" value="DEDD_Tnp_IS110"/>
    <property type="match status" value="1"/>
</dbReference>
<keyword evidence="7" id="KW-1185">Reference proteome</keyword>
<dbReference type="Pfam" id="PF02371">
    <property type="entry name" value="Transposase_20"/>
    <property type="match status" value="1"/>
</dbReference>
<dbReference type="PANTHER" id="PTHR33055">
    <property type="entry name" value="TRANSPOSASE FOR INSERTION SEQUENCE ELEMENT IS1111A"/>
    <property type="match status" value="1"/>
</dbReference>
<evidence type="ECO:0000313" key="5">
    <source>
        <dbReference type="EMBL" id="SMH47099.1"/>
    </source>
</evidence>
<dbReference type="InterPro" id="IPR003346">
    <property type="entry name" value="Transposase_20"/>
</dbReference>
<dbReference type="EMBL" id="FXBL01000004">
    <property type="protein sequence ID" value="SMH47099.1"/>
    <property type="molecule type" value="Genomic_DNA"/>
</dbReference>
<dbReference type="Proteomes" id="UP000193083">
    <property type="component" value="Unassembled WGS sequence"/>
</dbReference>
<feature type="domain" description="Transposase IS116/IS110/IS902 C-terminal" evidence="2">
    <location>
        <begin position="193"/>
        <end position="274"/>
    </location>
</feature>
<dbReference type="GO" id="GO:0006313">
    <property type="term" value="P:DNA transposition"/>
    <property type="evidence" value="ECO:0007669"/>
    <property type="project" value="InterPro"/>
</dbReference>
<dbReference type="InterPro" id="IPR047650">
    <property type="entry name" value="Transpos_IS110"/>
</dbReference>
<dbReference type="PANTHER" id="PTHR33055:SF13">
    <property type="entry name" value="TRANSPOSASE"/>
    <property type="match status" value="1"/>
</dbReference>
<dbReference type="GO" id="GO:0003677">
    <property type="term" value="F:DNA binding"/>
    <property type="evidence" value="ECO:0007669"/>
    <property type="project" value="InterPro"/>
</dbReference>
<dbReference type="EMBL" id="FXBL01000004">
    <property type="protein sequence ID" value="SMH35367.1"/>
    <property type="molecule type" value="Genomic_DNA"/>
</dbReference>
<evidence type="ECO:0000259" key="1">
    <source>
        <dbReference type="Pfam" id="PF01548"/>
    </source>
</evidence>
<gene>
    <name evidence="3" type="ORF">SAMN02982922_1593</name>
    <name evidence="4" type="ORF">SAMN02982922_1998</name>
    <name evidence="5" type="ORF">SAMN02982922_3446</name>
    <name evidence="6" type="ORF">SAMN02982922_5257</name>
</gene>
<name>A0A1X7NEH9_9HYPH</name>
<feature type="domain" description="Transposase IS110-like N-terminal" evidence="1">
    <location>
        <begin position="54"/>
        <end position="149"/>
    </location>
</feature>
<dbReference type="RefSeq" id="WP_085463671.1">
    <property type="nucleotide sequence ID" value="NZ_FXBL01000004.1"/>
</dbReference>
<dbReference type="AlphaFoldDB" id="A0A1X7NEH9"/>
<organism evidence="3 7">
    <name type="scientific">Mesorhizobium australicum</name>
    <dbReference type="NCBI Taxonomy" id="536018"/>
    <lineage>
        <taxon>Bacteria</taxon>
        <taxon>Pseudomonadati</taxon>
        <taxon>Pseudomonadota</taxon>
        <taxon>Alphaproteobacteria</taxon>
        <taxon>Hyphomicrobiales</taxon>
        <taxon>Phyllobacteriaceae</taxon>
        <taxon>Mesorhizobium</taxon>
    </lineage>
</organism>
<evidence type="ECO:0000259" key="2">
    <source>
        <dbReference type="Pfam" id="PF02371"/>
    </source>
</evidence>
<accession>A0A1X7NEH9</accession>
<dbReference type="EMBL" id="FXBL01000004">
    <property type="protein sequence ID" value="SMH54957.1"/>
    <property type="molecule type" value="Genomic_DNA"/>
</dbReference>
<dbReference type="InterPro" id="IPR002525">
    <property type="entry name" value="Transp_IS110-like_N"/>
</dbReference>
<evidence type="ECO:0000313" key="6">
    <source>
        <dbReference type="EMBL" id="SMH54957.1"/>
    </source>
</evidence>
<reference evidence="3 7" key="1">
    <citation type="submission" date="2017-04" db="EMBL/GenBank/DDBJ databases">
        <authorList>
            <person name="Afonso C.L."/>
            <person name="Miller P.J."/>
            <person name="Scott M.A."/>
            <person name="Spackman E."/>
            <person name="Goraichik I."/>
            <person name="Dimitrov K.M."/>
            <person name="Suarez D.L."/>
            <person name="Swayne D.E."/>
        </authorList>
    </citation>
    <scope>NUCLEOTIDE SEQUENCE [LARGE SCALE GENOMIC DNA]</scope>
    <source>
        <strain evidence="3 7">B5P</strain>
    </source>
</reference>
<dbReference type="GO" id="GO:0004803">
    <property type="term" value="F:transposase activity"/>
    <property type="evidence" value="ECO:0007669"/>
    <property type="project" value="InterPro"/>
</dbReference>
<proteinExistence type="predicted"/>
<dbReference type="EMBL" id="FXBL01000004">
    <property type="protein sequence ID" value="SMH38018.1"/>
    <property type="molecule type" value="Genomic_DNA"/>
</dbReference>
<evidence type="ECO:0000313" key="7">
    <source>
        <dbReference type="Proteomes" id="UP000193083"/>
    </source>
</evidence>
<evidence type="ECO:0000313" key="3">
    <source>
        <dbReference type="EMBL" id="SMH35367.1"/>
    </source>
</evidence>
<sequence>MALLHHLPRRCLGFDVAKETIAVSDGRTVEVIDNRRPAIRRFLRACRADFAVCEPTGGHETVLLDECLRLDLPAHRADTRKLKAFIRSRGRLGKSDAIDARELAAYGLERWASLALWQAADPRQERLKALVRRRDDLVAMKVAEQNRSKAPGAAELATTFRAVLAVLKRQIARVEQAIRTLMRSGVLKHRSAVVTAMAGIGQVTAAALLAAMPELGTMDRRQAAALAGLAPHPNESGKKVGYRRMRGGRPAVRTILYMPAMQAACGRGEFADFYKRLLAAGKKPILALAAVMRKIIVTLNARLRDAQMQQS</sequence>
<dbReference type="OrthoDB" id="8261795at2"/>
<evidence type="ECO:0000313" key="4">
    <source>
        <dbReference type="EMBL" id="SMH38018.1"/>
    </source>
</evidence>
<protein>
    <submittedName>
        <fullName evidence="3">Transposase</fullName>
    </submittedName>
</protein>